<comment type="caution">
    <text evidence="2">The sequence shown here is derived from an EMBL/GenBank/DDBJ whole genome shotgun (WGS) entry which is preliminary data.</text>
</comment>
<dbReference type="OrthoDB" id="169654at2157"/>
<dbReference type="AlphaFoldDB" id="L9X7F0"/>
<accession>L9X7F0</accession>
<evidence type="ECO:0000313" key="2">
    <source>
        <dbReference type="EMBL" id="ELY56538.1"/>
    </source>
</evidence>
<dbReference type="eggNOG" id="arCOG02967">
    <property type="taxonomic scope" value="Archaea"/>
</dbReference>
<keyword evidence="1" id="KW-0472">Membrane</keyword>
<name>L9X7F0_9EURY</name>
<keyword evidence="1" id="KW-0812">Transmembrane</keyword>
<organism evidence="2 3">
    <name type="scientific">Natronococcus amylolyticus DSM 10524</name>
    <dbReference type="NCBI Taxonomy" id="1227497"/>
    <lineage>
        <taxon>Archaea</taxon>
        <taxon>Methanobacteriati</taxon>
        <taxon>Methanobacteriota</taxon>
        <taxon>Stenosarchaea group</taxon>
        <taxon>Halobacteria</taxon>
        <taxon>Halobacteriales</taxon>
        <taxon>Natrialbaceae</taxon>
        <taxon>Natronococcus</taxon>
    </lineage>
</organism>
<dbReference type="RefSeq" id="WP_005557057.1">
    <property type="nucleotide sequence ID" value="NZ_AOIB01000027.1"/>
</dbReference>
<feature type="transmembrane region" description="Helical" evidence="1">
    <location>
        <begin position="6"/>
        <end position="28"/>
    </location>
</feature>
<evidence type="ECO:0000256" key="1">
    <source>
        <dbReference type="SAM" id="Phobius"/>
    </source>
</evidence>
<dbReference type="Gene3D" id="1.25.10.10">
    <property type="entry name" value="Leucine-rich Repeat Variant"/>
    <property type="match status" value="1"/>
</dbReference>
<protein>
    <recommendedName>
        <fullName evidence="4">HEAT repeat domain-containing protein</fullName>
    </recommendedName>
</protein>
<reference evidence="2 3" key="1">
    <citation type="journal article" date="2014" name="PLoS Genet.">
        <title>Phylogenetically driven sequencing of extremely halophilic archaea reveals strategies for static and dynamic osmo-response.</title>
        <authorList>
            <person name="Becker E.A."/>
            <person name="Seitzer P.M."/>
            <person name="Tritt A."/>
            <person name="Larsen D."/>
            <person name="Krusor M."/>
            <person name="Yao A.I."/>
            <person name="Wu D."/>
            <person name="Madern D."/>
            <person name="Eisen J.A."/>
            <person name="Darling A.E."/>
            <person name="Facciotti M.T."/>
        </authorList>
    </citation>
    <scope>NUCLEOTIDE SEQUENCE [LARGE SCALE GENOMIC DNA]</scope>
    <source>
        <strain evidence="2 3">DSM 10524</strain>
    </source>
</reference>
<dbReference type="SUPFAM" id="SSF48371">
    <property type="entry name" value="ARM repeat"/>
    <property type="match status" value="1"/>
</dbReference>
<dbReference type="InterPro" id="IPR016024">
    <property type="entry name" value="ARM-type_fold"/>
</dbReference>
<sequence>MEAITLVVWATIGLGSVVLLVGTATLVVSVRKQRKAHHVEVVKPVITAELASRLDEDDPSWNDWVEELSPPEWSAVRETGKRLLPQIHGGERTKLQQLVYALGFTPERLRNDLESDNLYLTLRALSWLALLEYPSAVDTALRTCTWNQSVRTATARVLFENDDPRAKRTGVDLLLWEGREPLSIFGLDTLYRIVIRKPEYLLSIANEKHGEWEDAVLIQVLTVLQHCQSGVSPSSLTWILFCLDHESPEVRAAALSTLAEYGWNQQLRDAVEIEDLLTDPSPKVRRIAYDVYGRWNTNLERVVTAVQDEPDDLARLVGVRVLHTQGRQKRPANSPEALERTWRWVEAEHTAVLEDA</sequence>
<evidence type="ECO:0000313" key="3">
    <source>
        <dbReference type="Proteomes" id="UP000011688"/>
    </source>
</evidence>
<keyword evidence="3" id="KW-1185">Reference proteome</keyword>
<proteinExistence type="predicted"/>
<gene>
    <name evidence="2" type="ORF">C491_13402</name>
</gene>
<dbReference type="Proteomes" id="UP000011688">
    <property type="component" value="Unassembled WGS sequence"/>
</dbReference>
<dbReference type="EMBL" id="AOIB01000027">
    <property type="protein sequence ID" value="ELY56538.1"/>
    <property type="molecule type" value="Genomic_DNA"/>
</dbReference>
<dbReference type="STRING" id="1227497.C491_13402"/>
<evidence type="ECO:0008006" key="4">
    <source>
        <dbReference type="Google" id="ProtNLM"/>
    </source>
</evidence>
<dbReference type="InterPro" id="IPR011989">
    <property type="entry name" value="ARM-like"/>
</dbReference>
<keyword evidence="1" id="KW-1133">Transmembrane helix</keyword>